<organism evidence="1 2">
    <name type="scientific">Panagrolaimus sp. JU765</name>
    <dbReference type="NCBI Taxonomy" id="591449"/>
    <lineage>
        <taxon>Eukaryota</taxon>
        <taxon>Metazoa</taxon>
        <taxon>Ecdysozoa</taxon>
        <taxon>Nematoda</taxon>
        <taxon>Chromadorea</taxon>
        <taxon>Rhabditida</taxon>
        <taxon>Tylenchina</taxon>
        <taxon>Panagrolaimomorpha</taxon>
        <taxon>Panagrolaimoidea</taxon>
        <taxon>Panagrolaimidae</taxon>
        <taxon>Panagrolaimus</taxon>
    </lineage>
</organism>
<dbReference type="WBParaSite" id="JU765_v2.g12725.t1">
    <property type="protein sequence ID" value="JU765_v2.g12725.t1"/>
    <property type="gene ID" value="JU765_v2.g12725"/>
</dbReference>
<proteinExistence type="predicted"/>
<accession>A0AC34Q3W5</accession>
<sequence>MASRLGCNCGSCKHVYNLQLLEDMKKLENQIVYGRKTRHPVQSKEPAETNGGKITQYLPMSLKILRIHRKAVVEKQSPNRNQRNGEITQYIPMFLKNLWIHLKVAVKELRL</sequence>
<protein>
    <submittedName>
        <fullName evidence="2">Uncharacterized protein</fullName>
    </submittedName>
</protein>
<evidence type="ECO:0000313" key="2">
    <source>
        <dbReference type="WBParaSite" id="JU765_v2.g12725.t1"/>
    </source>
</evidence>
<name>A0AC34Q3W5_9BILA</name>
<evidence type="ECO:0000313" key="1">
    <source>
        <dbReference type="Proteomes" id="UP000887576"/>
    </source>
</evidence>
<reference evidence="2" key="1">
    <citation type="submission" date="2022-11" db="UniProtKB">
        <authorList>
            <consortium name="WormBaseParasite"/>
        </authorList>
    </citation>
    <scope>IDENTIFICATION</scope>
</reference>
<dbReference type="Proteomes" id="UP000887576">
    <property type="component" value="Unplaced"/>
</dbReference>